<dbReference type="Proteomes" id="UP001153954">
    <property type="component" value="Unassembled WGS sequence"/>
</dbReference>
<dbReference type="GO" id="GO:0003676">
    <property type="term" value="F:nucleic acid binding"/>
    <property type="evidence" value="ECO:0007669"/>
    <property type="project" value="InterPro"/>
</dbReference>
<protein>
    <recommendedName>
        <fullName evidence="3">Transposase</fullName>
    </recommendedName>
</protein>
<dbReference type="PANTHER" id="PTHR47326">
    <property type="entry name" value="TRANSPOSABLE ELEMENT TC3 TRANSPOSASE-LIKE PROTEIN"/>
    <property type="match status" value="1"/>
</dbReference>
<dbReference type="PANTHER" id="PTHR47326:SF1">
    <property type="entry name" value="HTH PSQ-TYPE DOMAIN-CONTAINING PROTEIN"/>
    <property type="match status" value="1"/>
</dbReference>
<proteinExistence type="predicted"/>
<dbReference type="AlphaFoldDB" id="A0AAU9TXJ8"/>
<accession>A0AAU9TXJ8</accession>
<dbReference type="EMBL" id="CAKOGL010000009">
    <property type="protein sequence ID" value="CAH2090217.1"/>
    <property type="molecule type" value="Genomic_DNA"/>
</dbReference>
<gene>
    <name evidence="1" type="ORF">EEDITHA_LOCUS6198</name>
</gene>
<keyword evidence="2" id="KW-1185">Reference proteome</keyword>
<dbReference type="Gene3D" id="3.30.420.10">
    <property type="entry name" value="Ribonuclease H-like superfamily/Ribonuclease H"/>
    <property type="match status" value="1"/>
</dbReference>
<evidence type="ECO:0000313" key="1">
    <source>
        <dbReference type="EMBL" id="CAH2090217.1"/>
    </source>
</evidence>
<comment type="caution">
    <text evidence="1">The sequence shown here is derived from an EMBL/GenBank/DDBJ whole genome shotgun (WGS) entry which is preliminary data.</text>
</comment>
<reference evidence="1" key="1">
    <citation type="submission" date="2022-03" db="EMBL/GenBank/DDBJ databases">
        <authorList>
            <person name="Tunstrom K."/>
        </authorList>
    </citation>
    <scope>NUCLEOTIDE SEQUENCE</scope>
</reference>
<sequence length="247" mass="29069">MFKTTGSTVRVQNIGRPRSVITEETIESVRQSTSENPTLSVRKRSQKLNIKKSSLHSILKRDLHLKAYKIQLVQQLKKTDYFHRVNFVQEMFQRFNNFENILFSDEANFHLNGNVNKQNCRYWSNENPKQKHERPLYSTKITVWAAMSSKGIIGPYFFEDRRGRPLTVNTDRYCEMLRNFLAPALEEFRGFNSRTWFQQDGATCHTSNPSIEALKELFPNKLISRRGDVNWPPRSPDLSPLDYFLWT</sequence>
<evidence type="ECO:0008006" key="3">
    <source>
        <dbReference type="Google" id="ProtNLM"/>
    </source>
</evidence>
<dbReference type="InterPro" id="IPR036397">
    <property type="entry name" value="RNaseH_sf"/>
</dbReference>
<evidence type="ECO:0000313" key="2">
    <source>
        <dbReference type="Proteomes" id="UP001153954"/>
    </source>
</evidence>
<name>A0AAU9TXJ8_EUPED</name>
<organism evidence="1 2">
    <name type="scientific">Euphydryas editha</name>
    <name type="common">Edith's checkerspot</name>
    <dbReference type="NCBI Taxonomy" id="104508"/>
    <lineage>
        <taxon>Eukaryota</taxon>
        <taxon>Metazoa</taxon>
        <taxon>Ecdysozoa</taxon>
        <taxon>Arthropoda</taxon>
        <taxon>Hexapoda</taxon>
        <taxon>Insecta</taxon>
        <taxon>Pterygota</taxon>
        <taxon>Neoptera</taxon>
        <taxon>Endopterygota</taxon>
        <taxon>Lepidoptera</taxon>
        <taxon>Glossata</taxon>
        <taxon>Ditrysia</taxon>
        <taxon>Papilionoidea</taxon>
        <taxon>Nymphalidae</taxon>
        <taxon>Nymphalinae</taxon>
        <taxon>Euphydryas</taxon>
    </lineage>
</organism>